<evidence type="ECO:0000256" key="1">
    <source>
        <dbReference type="ARBA" id="ARBA00023002"/>
    </source>
</evidence>
<dbReference type="PANTHER" id="PTHR43189:SF1">
    <property type="entry name" value="ZINC-TYPE ALCOHOL DEHYDROGENASE-LIKE PROTEIN C1198.01"/>
    <property type="match status" value="1"/>
</dbReference>
<dbReference type="Proteomes" id="UP001595975">
    <property type="component" value="Unassembled WGS sequence"/>
</dbReference>
<dbReference type="PANTHER" id="PTHR43189">
    <property type="entry name" value="ZINC-TYPE ALCOHOL DEHYDROGENASE-LIKE PROTEIN C1198.01-RELATED"/>
    <property type="match status" value="1"/>
</dbReference>
<dbReference type="InterPro" id="IPR013149">
    <property type="entry name" value="ADH-like_C"/>
</dbReference>
<protein>
    <submittedName>
        <fullName evidence="4">Zinc-binding dehydrogenase</fullName>
    </submittedName>
</protein>
<name>A0ABW0WZR7_9ACTN</name>
<keyword evidence="5" id="KW-1185">Reference proteome</keyword>
<organism evidence="4 5">
    <name type="scientific">Kitasatospora misakiensis</name>
    <dbReference type="NCBI Taxonomy" id="67330"/>
    <lineage>
        <taxon>Bacteria</taxon>
        <taxon>Bacillati</taxon>
        <taxon>Actinomycetota</taxon>
        <taxon>Actinomycetes</taxon>
        <taxon>Kitasatosporales</taxon>
        <taxon>Streptomycetaceae</taxon>
        <taxon>Kitasatospora</taxon>
    </lineage>
</organism>
<dbReference type="Pfam" id="PF00107">
    <property type="entry name" value="ADH_zinc_N"/>
    <property type="match status" value="1"/>
</dbReference>
<dbReference type="Pfam" id="PF08240">
    <property type="entry name" value="ADH_N"/>
    <property type="match status" value="1"/>
</dbReference>
<feature type="domain" description="Alcohol dehydrogenase-like N-terminal" evidence="3">
    <location>
        <begin position="23"/>
        <end position="134"/>
    </location>
</feature>
<comment type="caution">
    <text evidence="4">The sequence shown here is derived from an EMBL/GenBank/DDBJ whole genome shotgun (WGS) entry which is preliminary data.</text>
</comment>
<dbReference type="Gene3D" id="3.40.50.720">
    <property type="entry name" value="NAD(P)-binding Rossmann-like Domain"/>
    <property type="match status" value="1"/>
</dbReference>
<evidence type="ECO:0000259" key="3">
    <source>
        <dbReference type="Pfam" id="PF08240"/>
    </source>
</evidence>
<dbReference type="SUPFAM" id="SSF50129">
    <property type="entry name" value="GroES-like"/>
    <property type="match status" value="1"/>
</dbReference>
<keyword evidence="1" id="KW-0560">Oxidoreductase</keyword>
<evidence type="ECO:0000313" key="4">
    <source>
        <dbReference type="EMBL" id="MFC5663696.1"/>
    </source>
</evidence>
<dbReference type="InterPro" id="IPR036291">
    <property type="entry name" value="NAD(P)-bd_dom_sf"/>
</dbReference>
<dbReference type="InterPro" id="IPR013154">
    <property type="entry name" value="ADH-like_N"/>
</dbReference>
<evidence type="ECO:0000259" key="2">
    <source>
        <dbReference type="Pfam" id="PF00107"/>
    </source>
</evidence>
<gene>
    <name evidence="4" type="ORF">ACFP3U_11960</name>
</gene>
<feature type="domain" description="Alcohol dehydrogenase-like C-terminal" evidence="2">
    <location>
        <begin position="173"/>
        <end position="316"/>
    </location>
</feature>
<dbReference type="InterPro" id="IPR011032">
    <property type="entry name" value="GroES-like_sf"/>
</dbReference>
<dbReference type="RefSeq" id="WP_380225365.1">
    <property type="nucleotide sequence ID" value="NZ_JBHSOF010000011.1"/>
</dbReference>
<proteinExistence type="predicted"/>
<evidence type="ECO:0000313" key="5">
    <source>
        <dbReference type="Proteomes" id="UP001595975"/>
    </source>
</evidence>
<dbReference type="EMBL" id="JBHSOF010000011">
    <property type="protein sequence ID" value="MFC5663696.1"/>
    <property type="molecule type" value="Genomic_DNA"/>
</dbReference>
<dbReference type="Gene3D" id="3.90.180.10">
    <property type="entry name" value="Medium-chain alcohol dehydrogenases, catalytic domain"/>
    <property type="match status" value="1"/>
</dbReference>
<sequence>MRAAVTRAGKLVVEEVPDPVPRAGQVLVRTLACGICGSDLHALGDPEAFNDVVRRSGGTAHDIRDGLVLGHEFAAEIVEYGPGTVGALPVGTVVCGPPIGAGPQGTGIVGYTPAYPGGFGEYMILSEAFTLPVPNGLDPRTAALTEPFSVAARAVRRAELAPGAVAMVIGLGPVGLGVVAVLKARGHGPVVAVDFSPRRRALAAQLGADLLIDPAVESPYDRWTSLGVIPGMMDRMAAEYRGLRPTEAAVFECVGAPGMLARVVEGAPAAAKIVLVGVCLRPDPIDPGLLANKELEIRGSFGSSPAEYRQTLREIAEGRIDAGAVITGTTGLDGLTGAIAELGEPDRHAKIVVDPSLDRAAIR</sequence>
<dbReference type="SUPFAM" id="SSF51735">
    <property type="entry name" value="NAD(P)-binding Rossmann-fold domains"/>
    <property type="match status" value="1"/>
</dbReference>
<reference evidence="5" key="1">
    <citation type="journal article" date="2019" name="Int. J. Syst. Evol. Microbiol.">
        <title>The Global Catalogue of Microorganisms (GCM) 10K type strain sequencing project: providing services to taxonomists for standard genome sequencing and annotation.</title>
        <authorList>
            <consortium name="The Broad Institute Genomics Platform"/>
            <consortium name="The Broad Institute Genome Sequencing Center for Infectious Disease"/>
            <person name="Wu L."/>
            <person name="Ma J."/>
        </authorList>
    </citation>
    <scope>NUCLEOTIDE SEQUENCE [LARGE SCALE GENOMIC DNA]</scope>
    <source>
        <strain evidence="5">CGMCC 4.1437</strain>
    </source>
</reference>
<accession>A0ABW0WZR7</accession>